<dbReference type="STRING" id="73044.GCA_000725795_04284"/>
<keyword evidence="1" id="KW-0812">Transmembrane</keyword>
<dbReference type="Proteomes" id="UP000292547">
    <property type="component" value="Chromosome"/>
</dbReference>
<gene>
    <name evidence="2" type="ORF">D0Z67_10300</name>
</gene>
<dbReference type="AlphaFoldDB" id="A0A4P6TVA0"/>
<reference evidence="2 3" key="1">
    <citation type="submission" date="2018-08" db="EMBL/GenBank/DDBJ databases">
        <title>The complete genome sequence of Streptomyces seoulensis, a pioneer strain for nickel superoxide dismutase discovery.</title>
        <authorList>
            <person name="Shin J."/>
            <person name="Lee J.-S."/>
            <person name="Lee E.-J."/>
            <person name="Youn H.-D."/>
        </authorList>
    </citation>
    <scope>NUCLEOTIDE SEQUENCE [LARGE SCALE GENOMIC DNA]</scope>
    <source>
        <strain evidence="2 3">KCTC 9819</strain>
    </source>
</reference>
<accession>A0A4P6TVA0</accession>
<dbReference type="KEGG" id="sseo:D0Z67_10300"/>
<evidence type="ECO:0000256" key="1">
    <source>
        <dbReference type="SAM" id="Phobius"/>
    </source>
</evidence>
<organism evidence="2 3">
    <name type="scientific">Streptomyces seoulensis</name>
    <dbReference type="NCBI Taxonomy" id="73044"/>
    <lineage>
        <taxon>Bacteria</taxon>
        <taxon>Bacillati</taxon>
        <taxon>Actinomycetota</taxon>
        <taxon>Actinomycetes</taxon>
        <taxon>Kitasatosporales</taxon>
        <taxon>Streptomycetaceae</taxon>
        <taxon>Streptomyces</taxon>
    </lineage>
</organism>
<feature type="transmembrane region" description="Helical" evidence="1">
    <location>
        <begin position="12"/>
        <end position="33"/>
    </location>
</feature>
<feature type="transmembrane region" description="Helical" evidence="1">
    <location>
        <begin position="39"/>
        <end position="59"/>
    </location>
</feature>
<keyword evidence="1" id="KW-1133">Transmembrane helix</keyword>
<keyword evidence="1" id="KW-0472">Membrane</keyword>
<sequence length="81" mass="8201">MPAPRSAPGPDTAREVIGWAVFACVLVPVILLWCGTAPVAAVGAGLGLAGVTLACRALLRRSLREAARGVADHRGASTPVD</sequence>
<dbReference type="GeneID" id="300099322"/>
<evidence type="ECO:0000313" key="3">
    <source>
        <dbReference type="Proteomes" id="UP000292547"/>
    </source>
</evidence>
<evidence type="ECO:0000313" key="2">
    <source>
        <dbReference type="EMBL" id="QBJ90662.1"/>
    </source>
</evidence>
<protein>
    <submittedName>
        <fullName evidence="2">Uncharacterized protein</fullName>
    </submittedName>
</protein>
<dbReference type="RefSeq" id="WP_037775474.1">
    <property type="nucleotide sequence ID" value="NZ_CP032229.1"/>
</dbReference>
<dbReference type="OrthoDB" id="4336991at2"/>
<proteinExistence type="predicted"/>
<dbReference type="EMBL" id="CP032229">
    <property type="protein sequence ID" value="QBJ90662.1"/>
    <property type="molecule type" value="Genomic_DNA"/>
</dbReference>
<keyword evidence="3" id="KW-1185">Reference proteome</keyword>
<name>A0A4P6TVA0_STRSO</name>